<dbReference type="InterPro" id="IPR029753">
    <property type="entry name" value="D-isomer_DH_CS"/>
</dbReference>
<evidence type="ECO:0000313" key="7">
    <source>
        <dbReference type="EMBL" id="MBO0610357.1"/>
    </source>
</evidence>
<dbReference type="EMBL" id="JAFMPK010000047">
    <property type="protein sequence ID" value="MBO0610357.1"/>
    <property type="molecule type" value="Genomic_DNA"/>
</dbReference>
<dbReference type="Pfam" id="PF00389">
    <property type="entry name" value="2-Hacid_dh"/>
    <property type="match status" value="1"/>
</dbReference>
<protein>
    <submittedName>
        <fullName evidence="7">Hydroxyacid dehydrogenase</fullName>
    </submittedName>
</protein>
<dbReference type="SUPFAM" id="SSF52283">
    <property type="entry name" value="Formate/glycerate dehydrogenase catalytic domain-like"/>
    <property type="match status" value="1"/>
</dbReference>
<evidence type="ECO:0000259" key="6">
    <source>
        <dbReference type="Pfam" id="PF02826"/>
    </source>
</evidence>
<dbReference type="InterPro" id="IPR036291">
    <property type="entry name" value="NAD(P)-bd_dom_sf"/>
</dbReference>
<organism evidence="7 8">
    <name type="scientific">Myceligenerans salitolerans</name>
    <dbReference type="NCBI Taxonomy" id="1230528"/>
    <lineage>
        <taxon>Bacteria</taxon>
        <taxon>Bacillati</taxon>
        <taxon>Actinomycetota</taxon>
        <taxon>Actinomycetes</taxon>
        <taxon>Micrococcales</taxon>
        <taxon>Promicromonosporaceae</taxon>
        <taxon>Myceligenerans</taxon>
    </lineage>
</organism>
<sequence>MGADVAADLFPANRHAEFEPEVVLLRSEPLTGFDSAEARATLRQSELLVTGWGCPPVSAAVLNEAPRLKAIVHTGGSVKHHLSAAVWDRGIVVTSAAAANALPVAEYTLATILLANKRVIPSSRLLGRTQRFDRATDLDHTIGNFGKRIGLVGASAIGRRVIELLGPFDLEVVVADPYLSSRDAALLGVTRLDLEELISTSDVVSLHAPALPETHHLIDGARIRMMKRGATLINTARGSLVDQRALTDRLVTGEIYAVLDVTDPWIPAPGDRLYTLPNVLLTPHIAGSLGTELRRLAAAALDEAKRIADGRTPRHPVVIDDLTRIA</sequence>
<comment type="caution">
    <text evidence="7">The sequence shown here is derived from an EMBL/GenBank/DDBJ whole genome shotgun (WGS) entry which is preliminary data.</text>
</comment>
<gene>
    <name evidence="7" type="ORF">J0911_15090</name>
</gene>
<dbReference type="Pfam" id="PF02826">
    <property type="entry name" value="2-Hacid_dh_C"/>
    <property type="match status" value="1"/>
</dbReference>
<dbReference type="CDD" id="cd12167">
    <property type="entry name" value="2-Hacid_dh_8"/>
    <property type="match status" value="1"/>
</dbReference>
<evidence type="ECO:0000256" key="1">
    <source>
        <dbReference type="ARBA" id="ARBA00005854"/>
    </source>
</evidence>
<evidence type="ECO:0000313" key="8">
    <source>
        <dbReference type="Proteomes" id="UP000664617"/>
    </source>
</evidence>
<feature type="domain" description="D-isomer specific 2-hydroxyacid dehydrogenase catalytic" evidence="5">
    <location>
        <begin position="53"/>
        <end position="317"/>
    </location>
</feature>
<dbReference type="PANTHER" id="PTHR10996:SF178">
    <property type="entry name" value="2-HYDROXYACID DEHYDROGENASE YGL185C-RELATED"/>
    <property type="match status" value="1"/>
</dbReference>
<dbReference type="Gene3D" id="3.40.50.720">
    <property type="entry name" value="NAD(P)-binding Rossmann-like Domain"/>
    <property type="match status" value="2"/>
</dbReference>
<keyword evidence="3" id="KW-0520">NAD</keyword>
<proteinExistence type="inferred from homology"/>
<keyword evidence="8" id="KW-1185">Reference proteome</keyword>
<comment type="similarity">
    <text evidence="1 4">Belongs to the D-isomer specific 2-hydroxyacid dehydrogenase family.</text>
</comment>
<evidence type="ECO:0000256" key="3">
    <source>
        <dbReference type="ARBA" id="ARBA00023027"/>
    </source>
</evidence>
<dbReference type="InterPro" id="IPR050223">
    <property type="entry name" value="D-isomer_2-hydroxyacid_DH"/>
</dbReference>
<dbReference type="Proteomes" id="UP000664617">
    <property type="component" value="Unassembled WGS sequence"/>
</dbReference>
<dbReference type="PROSITE" id="PS00670">
    <property type="entry name" value="D_2_HYDROXYACID_DH_2"/>
    <property type="match status" value="1"/>
</dbReference>
<name>A0ABS3IBH8_9MICO</name>
<dbReference type="InterPro" id="IPR006140">
    <property type="entry name" value="D-isomer_DH_NAD-bd"/>
</dbReference>
<reference evidence="8" key="1">
    <citation type="submission" date="2023-07" db="EMBL/GenBank/DDBJ databases">
        <title>Myceligenerans salitolerans sp. nov., a halotolerant actinomycete isolated from a salt lake in Xinjiang, China.</title>
        <authorList>
            <person name="Guan T."/>
        </authorList>
    </citation>
    <scope>NUCLEOTIDE SEQUENCE [LARGE SCALE GENOMIC DNA]</scope>
    <source>
        <strain evidence="8">XHU 5031</strain>
    </source>
</reference>
<keyword evidence="2 4" id="KW-0560">Oxidoreductase</keyword>
<evidence type="ECO:0000256" key="2">
    <source>
        <dbReference type="ARBA" id="ARBA00023002"/>
    </source>
</evidence>
<accession>A0ABS3IBH8</accession>
<evidence type="ECO:0000259" key="5">
    <source>
        <dbReference type="Pfam" id="PF00389"/>
    </source>
</evidence>
<dbReference type="SUPFAM" id="SSF51735">
    <property type="entry name" value="NAD(P)-binding Rossmann-fold domains"/>
    <property type="match status" value="1"/>
</dbReference>
<feature type="domain" description="D-isomer specific 2-hydroxyacid dehydrogenase NAD-binding" evidence="6">
    <location>
        <begin position="111"/>
        <end position="286"/>
    </location>
</feature>
<dbReference type="PANTHER" id="PTHR10996">
    <property type="entry name" value="2-HYDROXYACID DEHYDROGENASE-RELATED"/>
    <property type="match status" value="1"/>
</dbReference>
<evidence type="ECO:0000256" key="4">
    <source>
        <dbReference type="RuleBase" id="RU003719"/>
    </source>
</evidence>
<dbReference type="InterPro" id="IPR006139">
    <property type="entry name" value="D-isomer_2_OHA_DH_cat_dom"/>
</dbReference>